<dbReference type="GO" id="GO:0009881">
    <property type="term" value="F:photoreceptor activity"/>
    <property type="evidence" value="ECO:0007669"/>
    <property type="project" value="UniProtKB-KW"/>
</dbReference>
<keyword evidence="12" id="KW-0808">Transferase</keyword>
<feature type="domain" description="PAC" evidence="23">
    <location>
        <begin position="109"/>
        <end position="162"/>
    </location>
</feature>
<dbReference type="SUPFAM" id="SSF55874">
    <property type="entry name" value="ATPase domain of HSP90 chaperone/DNA topoisomerase II/histidine kinase"/>
    <property type="match status" value="1"/>
</dbReference>
<evidence type="ECO:0000313" key="25">
    <source>
        <dbReference type="Proteomes" id="UP000564885"/>
    </source>
</evidence>
<proteinExistence type="predicted"/>
<evidence type="ECO:0000256" key="8">
    <source>
        <dbReference type="ARBA" id="ARBA00022553"/>
    </source>
</evidence>
<dbReference type="InterPro" id="IPR001610">
    <property type="entry name" value="PAC"/>
</dbReference>
<evidence type="ECO:0000256" key="6">
    <source>
        <dbReference type="ARBA" id="ARBA00022519"/>
    </source>
</evidence>
<evidence type="ECO:0000256" key="17">
    <source>
        <dbReference type="ARBA" id="ARBA00022840"/>
    </source>
</evidence>
<dbReference type="Gene3D" id="2.10.70.100">
    <property type="match status" value="1"/>
</dbReference>
<dbReference type="GO" id="GO:0005524">
    <property type="term" value="F:ATP binding"/>
    <property type="evidence" value="ECO:0007669"/>
    <property type="project" value="UniProtKB-KW"/>
</dbReference>
<dbReference type="SMART" id="SM00911">
    <property type="entry name" value="HWE_HK"/>
    <property type="match status" value="1"/>
</dbReference>
<keyword evidence="7" id="KW-0600">Photoreceptor protein</keyword>
<evidence type="ECO:0000256" key="7">
    <source>
        <dbReference type="ARBA" id="ARBA00022543"/>
    </source>
</evidence>
<dbReference type="InterPro" id="IPR011102">
    <property type="entry name" value="Sig_transdc_His_kinase_HWE"/>
</dbReference>
<dbReference type="FunFam" id="2.10.70.100:FF:000001">
    <property type="entry name" value="Sensory transduction histidine kinase"/>
    <property type="match status" value="1"/>
</dbReference>
<dbReference type="Pfam" id="PF08447">
    <property type="entry name" value="PAS_3"/>
    <property type="match status" value="1"/>
</dbReference>
<keyword evidence="19" id="KW-0157">Chromophore</keyword>
<keyword evidence="25" id="KW-1185">Reference proteome</keyword>
<evidence type="ECO:0000256" key="3">
    <source>
        <dbReference type="ARBA" id="ARBA00012438"/>
    </source>
</evidence>
<dbReference type="InterPro" id="IPR013655">
    <property type="entry name" value="PAS_fold_3"/>
</dbReference>
<comment type="catalytic activity">
    <reaction evidence="1">
        <text>ATP + protein L-histidine = ADP + protein N-phospho-L-histidine.</text>
        <dbReference type="EC" id="2.7.13.3"/>
    </reaction>
</comment>
<evidence type="ECO:0000256" key="16">
    <source>
        <dbReference type="ARBA" id="ARBA00022777"/>
    </source>
</evidence>
<dbReference type="CDD" id="cd00130">
    <property type="entry name" value="PAS"/>
    <property type="match status" value="1"/>
</dbReference>
<keyword evidence="20" id="KW-0843">Virulence</keyword>
<dbReference type="PANTHER" id="PTHR41523">
    <property type="entry name" value="TWO-COMPONENT SYSTEM SENSOR PROTEIN"/>
    <property type="match status" value="1"/>
</dbReference>
<keyword evidence="21" id="KW-0472">Membrane</keyword>
<sequence length="359" mass="39634">MEGRVFPLPEGLGVAVRDVTDRRRAESELKRREAELAHVQRIAGVGGLEVDLRDGFSNRRSPEYLRLHGLPPDAANESHEAWVGRIHPDDRVRAERDFRAALEGDARRYEAEYRIIRPSDGQVRWIAAAAEIERDARGKAIRLIGAHRDVTERALAQERQRLLINELNHRVKNTLATVQSIASQSLRGVRTTEEAAAAFEERLMALSRAHNVLTRENWAGANLRELVEGAATPYDAPPGRFRIEGRNIRLKPQTALALAMALQELATNAVKYGALSTPSGTVEVSWTLGSGPPRTLHLRWAESGGPAVRPPERRGFGSRLIERSLAADLDGDVRLIFDPGGVVCTVDARLGDERSGAFA</sequence>
<dbReference type="EC" id="2.7.13.3" evidence="3"/>
<evidence type="ECO:0000256" key="21">
    <source>
        <dbReference type="ARBA" id="ARBA00023136"/>
    </source>
</evidence>
<keyword evidence="6" id="KW-0997">Cell inner membrane</keyword>
<dbReference type="InterPro" id="IPR000700">
    <property type="entry name" value="PAS-assoc_C"/>
</dbReference>
<keyword evidence="16" id="KW-0418">Kinase</keyword>
<keyword evidence="18" id="KW-1133">Transmembrane helix</keyword>
<dbReference type="Gene3D" id="3.30.450.20">
    <property type="entry name" value="PAS domain"/>
    <property type="match status" value="1"/>
</dbReference>
<dbReference type="SUPFAM" id="SSF55785">
    <property type="entry name" value="PYP-like sensor domain (PAS domain)"/>
    <property type="match status" value="1"/>
</dbReference>
<gene>
    <name evidence="24" type="ORF">HJG44_06475</name>
</gene>
<dbReference type="Proteomes" id="UP000564885">
    <property type="component" value="Unassembled WGS sequence"/>
</dbReference>
<keyword evidence="9" id="KW-0716">Sensory transduction</keyword>
<evidence type="ECO:0000256" key="1">
    <source>
        <dbReference type="ARBA" id="ARBA00000085"/>
    </source>
</evidence>
<evidence type="ECO:0000256" key="9">
    <source>
        <dbReference type="ARBA" id="ARBA00022606"/>
    </source>
</evidence>
<name>A0A849I3U9_9HYPH</name>
<dbReference type="GO" id="GO:0004673">
    <property type="term" value="F:protein histidine kinase activity"/>
    <property type="evidence" value="ECO:0007669"/>
    <property type="project" value="UniProtKB-EC"/>
</dbReference>
<keyword evidence="14" id="KW-0677">Repeat</keyword>
<evidence type="ECO:0000256" key="11">
    <source>
        <dbReference type="ARBA" id="ARBA00022643"/>
    </source>
</evidence>
<accession>A0A849I3U9</accession>
<evidence type="ECO:0000256" key="10">
    <source>
        <dbReference type="ARBA" id="ARBA00022630"/>
    </source>
</evidence>
<dbReference type="Pfam" id="PF07536">
    <property type="entry name" value="HWE_HK"/>
    <property type="match status" value="1"/>
</dbReference>
<keyword evidence="10" id="KW-0285">Flavoprotein</keyword>
<dbReference type="PANTHER" id="PTHR41523:SF7">
    <property type="entry name" value="HISTIDINE KINASE"/>
    <property type="match status" value="1"/>
</dbReference>
<evidence type="ECO:0000313" key="24">
    <source>
        <dbReference type="EMBL" id="NNM72038.1"/>
    </source>
</evidence>
<organism evidence="24 25">
    <name type="scientific">Enterovirga aerilata</name>
    <dbReference type="NCBI Taxonomy" id="2730920"/>
    <lineage>
        <taxon>Bacteria</taxon>
        <taxon>Pseudomonadati</taxon>
        <taxon>Pseudomonadota</taxon>
        <taxon>Alphaproteobacteria</taxon>
        <taxon>Hyphomicrobiales</taxon>
        <taxon>Methylobacteriaceae</taxon>
        <taxon>Enterovirga</taxon>
    </lineage>
</organism>
<dbReference type="AlphaFoldDB" id="A0A849I3U9"/>
<reference evidence="24 25" key="1">
    <citation type="submission" date="2020-04" db="EMBL/GenBank/DDBJ databases">
        <title>Enterovirga sp. isolate from soil.</title>
        <authorList>
            <person name="Chea S."/>
            <person name="Kim D.-U."/>
        </authorList>
    </citation>
    <scope>NUCLEOTIDE SEQUENCE [LARGE SCALE GENOMIC DNA]</scope>
    <source>
        <strain evidence="24 25">DB1703</strain>
    </source>
</reference>
<evidence type="ECO:0000256" key="20">
    <source>
        <dbReference type="ARBA" id="ARBA00023026"/>
    </source>
</evidence>
<dbReference type="PROSITE" id="PS50113">
    <property type="entry name" value="PAC"/>
    <property type="match status" value="1"/>
</dbReference>
<comment type="caution">
    <text evidence="24">The sequence shown here is derived from an EMBL/GenBank/DDBJ whole genome shotgun (WGS) entry which is preliminary data.</text>
</comment>
<evidence type="ECO:0000256" key="13">
    <source>
        <dbReference type="ARBA" id="ARBA00022692"/>
    </source>
</evidence>
<evidence type="ECO:0000259" key="23">
    <source>
        <dbReference type="PROSITE" id="PS50113"/>
    </source>
</evidence>
<dbReference type="GO" id="GO:0005886">
    <property type="term" value="C:plasma membrane"/>
    <property type="evidence" value="ECO:0007669"/>
    <property type="project" value="UniProtKB-SubCell"/>
</dbReference>
<evidence type="ECO:0000256" key="22">
    <source>
        <dbReference type="ARBA" id="ARBA00023170"/>
    </source>
</evidence>
<keyword evidence="15" id="KW-0547">Nucleotide-binding</keyword>
<keyword evidence="11" id="KW-0288">FMN</keyword>
<dbReference type="InterPro" id="IPR036890">
    <property type="entry name" value="HATPase_C_sf"/>
</dbReference>
<evidence type="ECO:0000256" key="15">
    <source>
        <dbReference type="ARBA" id="ARBA00022741"/>
    </source>
</evidence>
<dbReference type="InterPro" id="IPR000014">
    <property type="entry name" value="PAS"/>
</dbReference>
<keyword evidence="17" id="KW-0067">ATP-binding</keyword>
<dbReference type="NCBIfam" id="TIGR00229">
    <property type="entry name" value="sensory_box"/>
    <property type="match status" value="1"/>
</dbReference>
<keyword evidence="5" id="KW-1003">Cell membrane</keyword>
<keyword evidence="22" id="KW-0675">Receptor</keyword>
<comment type="subcellular location">
    <subcellularLocation>
        <location evidence="2">Cell inner membrane</location>
        <topology evidence="2">Multi-pass membrane protein</topology>
    </subcellularLocation>
</comment>
<keyword evidence="8" id="KW-0597">Phosphoprotein</keyword>
<dbReference type="EMBL" id="JABEPP010000002">
    <property type="protein sequence ID" value="NNM72038.1"/>
    <property type="molecule type" value="Genomic_DNA"/>
</dbReference>
<dbReference type="SMART" id="SM00086">
    <property type="entry name" value="PAC"/>
    <property type="match status" value="1"/>
</dbReference>
<evidence type="ECO:0000256" key="2">
    <source>
        <dbReference type="ARBA" id="ARBA00004429"/>
    </source>
</evidence>
<evidence type="ECO:0000256" key="18">
    <source>
        <dbReference type="ARBA" id="ARBA00022989"/>
    </source>
</evidence>
<evidence type="ECO:0000256" key="14">
    <source>
        <dbReference type="ARBA" id="ARBA00022737"/>
    </source>
</evidence>
<dbReference type="InterPro" id="IPR035965">
    <property type="entry name" value="PAS-like_dom_sf"/>
</dbReference>
<evidence type="ECO:0000256" key="12">
    <source>
        <dbReference type="ARBA" id="ARBA00022679"/>
    </source>
</evidence>
<evidence type="ECO:0000256" key="19">
    <source>
        <dbReference type="ARBA" id="ARBA00022991"/>
    </source>
</evidence>
<keyword evidence="13" id="KW-0812">Transmembrane</keyword>
<protein>
    <recommendedName>
        <fullName evidence="4">Blue-light-activated histidine kinase</fullName>
        <ecNumber evidence="3">2.7.13.3</ecNumber>
    </recommendedName>
</protein>
<evidence type="ECO:0000256" key="4">
    <source>
        <dbReference type="ARBA" id="ARBA00021740"/>
    </source>
</evidence>
<evidence type="ECO:0000256" key="5">
    <source>
        <dbReference type="ARBA" id="ARBA00022475"/>
    </source>
</evidence>
<dbReference type="Gene3D" id="3.30.565.10">
    <property type="entry name" value="Histidine kinase-like ATPase, C-terminal domain"/>
    <property type="match status" value="1"/>
</dbReference>